<evidence type="ECO:0000313" key="2">
    <source>
        <dbReference type="Proteomes" id="UP000217790"/>
    </source>
</evidence>
<proteinExistence type="predicted"/>
<protein>
    <submittedName>
        <fullName evidence="1">Uncharacterized protein</fullName>
    </submittedName>
</protein>
<dbReference type="InParanoid" id="A0A2H3DHE1"/>
<keyword evidence="2" id="KW-1185">Reference proteome</keyword>
<dbReference type="AlphaFoldDB" id="A0A2H3DHE1"/>
<evidence type="ECO:0000313" key="1">
    <source>
        <dbReference type="EMBL" id="PBK94635.1"/>
    </source>
</evidence>
<reference evidence="2" key="1">
    <citation type="journal article" date="2017" name="Nat. Ecol. Evol.">
        <title>Genome expansion and lineage-specific genetic innovations in the forest pathogenic fungi Armillaria.</title>
        <authorList>
            <person name="Sipos G."/>
            <person name="Prasanna A.N."/>
            <person name="Walter M.C."/>
            <person name="O'Connor E."/>
            <person name="Balint B."/>
            <person name="Krizsan K."/>
            <person name="Kiss B."/>
            <person name="Hess J."/>
            <person name="Varga T."/>
            <person name="Slot J."/>
            <person name="Riley R."/>
            <person name="Boka B."/>
            <person name="Rigling D."/>
            <person name="Barry K."/>
            <person name="Lee J."/>
            <person name="Mihaltcheva S."/>
            <person name="LaButti K."/>
            <person name="Lipzen A."/>
            <person name="Waldron R."/>
            <person name="Moloney N.M."/>
            <person name="Sperisen C."/>
            <person name="Kredics L."/>
            <person name="Vagvoelgyi C."/>
            <person name="Patrignani A."/>
            <person name="Fitzpatrick D."/>
            <person name="Nagy I."/>
            <person name="Doyle S."/>
            <person name="Anderson J.B."/>
            <person name="Grigoriev I.V."/>
            <person name="Gueldener U."/>
            <person name="Muensterkoetter M."/>
            <person name="Nagy L.G."/>
        </authorList>
    </citation>
    <scope>NUCLEOTIDE SEQUENCE [LARGE SCALE GENOMIC DNA]</scope>
    <source>
        <strain evidence="2">Ar21-2</strain>
    </source>
</reference>
<sequence>MLLDDGLVSEDFIHSKYFRIYQELRLGVHSVVLESSDDVFPLALPCQHRALHMSSSQGVKRIQLDLDDQSWVEDLKLAEPGKKSTPMADPGFLTTQNIPKSKLRGFSLPAESSWIRSSH</sequence>
<organism evidence="1 2">
    <name type="scientific">Armillaria gallica</name>
    <name type="common">Bulbous honey fungus</name>
    <name type="synonym">Armillaria bulbosa</name>
    <dbReference type="NCBI Taxonomy" id="47427"/>
    <lineage>
        <taxon>Eukaryota</taxon>
        <taxon>Fungi</taxon>
        <taxon>Dikarya</taxon>
        <taxon>Basidiomycota</taxon>
        <taxon>Agaricomycotina</taxon>
        <taxon>Agaricomycetes</taxon>
        <taxon>Agaricomycetidae</taxon>
        <taxon>Agaricales</taxon>
        <taxon>Marasmiineae</taxon>
        <taxon>Physalacriaceae</taxon>
        <taxon>Armillaria</taxon>
    </lineage>
</organism>
<accession>A0A2H3DHE1</accession>
<dbReference type="EMBL" id="KZ293653">
    <property type="protein sequence ID" value="PBK94635.1"/>
    <property type="molecule type" value="Genomic_DNA"/>
</dbReference>
<name>A0A2H3DHE1_ARMGA</name>
<gene>
    <name evidence="1" type="ORF">ARMGADRAFT_1011565</name>
</gene>
<dbReference type="OrthoDB" id="3067792at2759"/>
<dbReference type="Proteomes" id="UP000217790">
    <property type="component" value="Unassembled WGS sequence"/>
</dbReference>